<dbReference type="Pfam" id="PF07714">
    <property type="entry name" value="PK_Tyr_Ser-Thr"/>
    <property type="match status" value="1"/>
</dbReference>
<evidence type="ECO:0000313" key="13">
    <source>
        <dbReference type="EMBL" id="KAG2657338.1"/>
    </source>
</evidence>
<dbReference type="Gene3D" id="1.10.510.10">
    <property type="entry name" value="Transferase(Phosphotransferase) domain 1"/>
    <property type="match status" value="2"/>
</dbReference>
<keyword evidence="9" id="KW-1133">Transmembrane helix</keyword>
<evidence type="ECO:0000256" key="3">
    <source>
        <dbReference type="ARBA" id="ARBA00022679"/>
    </source>
</evidence>
<dbReference type="GO" id="GO:0016020">
    <property type="term" value="C:membrane"/>
    <property type="evidence" value="ECO:0007669"/>
    <property type="project" value="UniProtKB-SubCell"/>
</dbReference>
<evidence type="ECO:0000256" key="10">
    <source>
        <dbReference type="ARBA" id="ARBA00023136"/>
    </source>
</evidence>
<proteinExistence type="predicted"/>
<comment type="subcellular location">
    <subcellularLocation>
        <location evidence="1">Membrane</location>
        <topology evidence="1">Single-pass membrane protein</topology>
    </subcellularLocation>
</comment>
<dbReference type="GO" id="GO:0005524">
    <property type="term" value="F:ATP binding"/>
    <property type="evidence" value="ECO:0007669"/>
    <property type="project" value="UniProtKB-UniRule"/>
</dbReference>
<evidence type="ECO:0000256" key="2">
    <source>
        <dbReference type="ARBA" id="ARBA00022527"/>
    </source>
</evidence>
<sequence length="723" mass="82256">MEYELDLPENNLRYFIQHNKAKWTCDNNHNIKYFTEDEIRIITSSYDTKIGGGAFGDVYRGVLSDSRLVAVKRNIRPNTKEEFAKEVIAHSQINHKNVVRLLGCCIEENAQAMIFEHVSKGNLSDHLHCSEAIISLETRLNIAIDCAEALWCMHSMYRPVVHGDIKPSNILLDDNFHAKISDFGLARLLSGGDTDWTINVKGSIGYMDPTFIKDGCLSPKNDVYSFGVVLVELITKTKPTGNKKEIVERFARFSAKEKTARELFDVDITNADSMKVLEGIGQIAKACLKEKICERPEMNIVVGRLWELRTTLEQAIGKTGRRFVPKGQSILKKWYLQHDANKIASRSSLSVLTTLGIFRRKVPSVIDKTLWHNNVMIFTYKELKIITKNFSTVIGKGYYGTCYMGALDDGTRVSVKILHSNHCQQFDVEGEITIHSRMHHSNIVKLVGCCLKNSSPALVCEYAPNGTLDKHLFKNGSEKCWGTTTEHQHVGQQLLDLEMRYQIALGVARAMEYLHEELQEGWWVLHCDIKPENILLDDHFRPMLCDFGLSKMAKKTDDPVIVAAIISTEPEPDTMTVSRIRGTRGYMAPEWVIHRQPITAKADVYSFGVVLLEIIVDRRSYGFRQESVGSEDWYFPKWVYENYVDHRMAEILDPQVITAFHGDGVSVATIERMVKTAIWCLQDQAEMRPCMSKVIKMLDGTVKITEPAKPEIFCLLKEEEDDF</sequence>
<evidence type="ECO:0000256" key="6">
    <source>
        <dbReference type="ARBA" id="ARBA00022741"/>
    </source>
</evidence>
<dbReference type="FunFam" id="3.30.200.20:FF:000337">
    <property type="entry name" value="Wall-associated receptor kinase 3"/>
    <property type="match status" value="1"/>
</dbReference>
<dbReference type="PROSITE" id="PS00107">
    <property type="entry name" value="PROTEIN_KINASE_ATP"/>
    <property type="match status" value="1"/>
</dbReference>
<evidence type="ECO:0000256" key="9">
    <source>
        <dbReference type="ARBA" id="ARBA00022989"/>
    </source>
</evidence>
<dbReference type="InterPro" id="IPR017441">
    <property type="entry name" value="Protein_kinase_ATP_BS"/>
</dbReference>
<evidence type="ECO:0000256" key="1">
    <source>
        <dbReference type="ARBA" id="ARBA00004167"/>
    </source>
</evidence>
<keyword evidence="6 11" id="KW-0547">Nucleotide-binding</keyword>
<dbReference type="OrthoDB" id="663472at2759"/>
<keyword evidence="2" id="KW-0723">Serine/threonine-protein kinase</keyword>
<dbReference type="Proteomes" id="UP000823388">
    <property type="component" value="Chromosome 1K"/>
</dbReference>
<evidence type="ECO:0000256" key="7">
    <source>
        <dbReference type="ARBA" id="ARBA00022777"/>
    </source>
</evidence>
<evidence type="ECO:0000256" key="11">
    <source>
        <dbReference type="PROSITE-ProRule" id="PRU10141"/>
    </source>
</evidence>
<protein>
    <recommendedName>
        <fullName evidence="12">Protein kinase domain-containing protein</fullName>
    </recommendedName>
</protein>
<dbReference type="PANTHER" id="PTHR47974">
    <property type="entry name" value="OS07G0415500 PROTEIN"/>
    <property type="match status" value="1"/>
</dbReference>
<organism evidence="13 14">
    <name type="scientific">Panicum virgatum</name>
    <name type="common">Blackwell switchgrass</name>
    <dbReference type="NCBI Taxonomy" id="38727"/>
    <lineage>
        <taxon>Eukaryota</taxon>
        <taxon>Viridiplantae</taxon>
        <taxon>Streptophyta</taxon>
        <taxon>Embryophyta</taxon>
        <taxon>Tracheophyta</taxon>
        <taxon>Spermatophyta</taxon>
        <taxon>Magnoliopsida</taxon>
        <taxon>Liliopsida</taxon>
        <taxon>Poales</taxon>
        <taxon>Poaceae</taxon>
        <taxon>PACMAD clade</taxon>
        <taxon>Panicoideae</taxon>
        <taxon>Panicodae</taxon>
        <taxon>Paniceae</taxon>
        <taxon>Panicinae</taxon>
        <taxon>Panicum</taxon>
        <taxon>Panicum sect. Hiantes</taxon>
    </lineage>
</organism>
<evidence type="ECO:0000256" key="4">
    <source>
        <dbReference type="ARBA" id="ARBA00022692"/>
    </source>
</evidence>
<dbReference type="FunFam" id="1.10.510.10:FF:000474">
    <property type="entry name" value="Wall-associated receptor kinase 3"/>
    <property type="match status" value="1"/>
</dbReference>
<keyword evidence="3" id="KW-0808">Transferase</keyword>
<dbReference type="InterPro" id="IPR008271">
    <property type="entry name" value="Ser/Thr_kinase_AS"/>
</dbReference>
<dbReference type="AlphaFoldDB" id="A0A8T0XEU6"/>
<dbReference type="SUPFAM" id="SSF56112">
    <property type="entry name" value="Protein kinase-like (PK-like)"/>
    <property type="match status" value="2"/>
</dbReference>
<dbReference type="InterPro" id="IPR001245">
    <property type="entry name" value="Ser-Thr/Tyr_kinase_cat_dom"/>
</dbReference>
<dbReference type="FunFam" id="1.10.510.10:FF:000621">
    <property type="entry name" value="Serine/threonine-protein kinase"/>
    <property type="match status" value="1"/>
</dbReference>
<dbReference type="PROSITE" id="PS00108">
    <property type="entry name" value="PROTEIN_KINASE_ST"/>
    <property type="match status" value="2"/>
</dbReference>
<dbReference type="EMBL" id="CM029037">
    <property type="protein sequence ID" value="KAG2657338.1"/>
    <property type="molecule type" value="Genomic_DNA"/>
</dbReference>
<dbReference type="SMART" id="SM00220">
    <property type="entry name" value="S_TKc"/>
    <property type="match status" value="2"/>
</dbReference>
<accession>A0A8T0XEU6</accession>
<evidence type="ECO:0000313" key="14">
    <source>
        <dbReference type="Proteomes" id="UP000823388"/>
    </source>
</evidence>
<dbReference type="InterPro" id="IPR011009">
    <property type="entry name" value="Kinase-like_dom_sf"/>
</dbReference>
<feature type="domain" description="Protein kinase" evidence="12">
    <location>
        <begin position="44"/>
        <end position="307"/>
    </location>
</feature>
<keyword evidence="7" id="KW-0418">Kinase</keyword>
<keyword evidence="10" id="KW-0472">Membrane</keyword>
<feature type="binding site" evidence="11">
    <location>
        <position position="72"/>
    </location>
    <ligand>
        <name>ATP</name>
        <dbReference type="ChEBI" id="CHEBI:30616"/>
    </ligand>
</feature>
<evidence type="ECO:0000256" key="8">
    <source>
        <dbReference type="ARBA" id="ARBA00022840"/>
    </source>
</evidence>
<reference evidence="13" key="1">
    <citation type="submission" date="2020-05" db="EMBL/GenBank/DDBJ databases">
        <title>WGS assembly of Panicum virgatum.</title>
        <authorList>
            <person name="Lovell J.T."/>
            <person name="Jenkins J."/>
            <person name="Shu S."/>
            <person name="Juenger T.E."/>
            <person name="Schmutz J."/>
        </authorList>
    </citation>
    <scope>NUCLEOTIDE SEQUENCE</scope>
    <source>
        <strain evidence="13">AP13</strain>
    </source>
</reference>
<name>A0A8T0XEU6_PANVG</name>
<dbReference type="PANTHER" id="PTHR47974:SF6">
    <property type="entry name" value="NON-SPECIFIC SERINE_THREONINE PROTEIN KINASE"/>
    <property type="match status" value="1"/>
</dbReference>
<dbReference type="Gene3D" id="3.30.200.20">
    <property type="entry name" value="Phosphorylase Kinase, domain 1"/>
    <property type="match status" value="2"/>
</dbReference>
<keyword evidence="5" id="KW-0732">Signal</keyword>
<feature type="domain" description="Protein kinase" evidence="12">
    <location>
        <begin position="388"/>
        <end position="702"/>
    </location>
</feature>
<keyword evidence="8 11" id="KW-0067">ATP-binding</keyword>
<dbReference type="GO" id="GO:0004672">
    <property type="term" value="F:protein kinase activity"/>
    <property type="evidence" value="ECO:0007669"/>
    <property type="project" value="InterPro"/>
</dbReference>
<evidence type="ECO:0000256" key="5">
    <source>
        <dbReference type="ARBA" id="ARBA00022729"/>
    </source>
</evidence>
<comment type="caution">
    <text evidence="13">The sequence shown here is derived from an EMBL/GenBank/DDBJ whole genome shotgun (WGS) entry which is preliminary data.</text>
</comment>
<dbReference type="InterPro" id="IPR000719">
    <property type="entry name" value="Prot_kinase_dom"/>
</dbReference>
<dbReference type="Pfam" id="PF00069">
    <property type="entry name" value="Pkinase"/>
    <property type="match status" value="1"/>
</dbReference>
<keyword evidence="4" id="KW-0812">Transmembrane</keyword>
<keyword evidence="14" id="KW-1185">Reference proteome</keyword>
<dbReference type="PROSITE" id="PS50011">
    <property type="entry name" value="PROTEIN_KINASE_DOM"/>
    <property type="match status" value="2"/>
</dbReference>
<evidence type="ECO:0000259" key="12">
    <source>
        <dbReference type="PROSITE" id="PS50011"/>
    </source>
</evidence>
<gene>
    <name evidence="13" type="ORF">PVAP13_1KG207300</name>
</gene>